<dbReference type="InterPro" id="IPR036803">
    <property type="entry name" value="Porphobilinogen_deaminase_C_sf"/>
</dbReference>
<dbReference type="GO" id="GO:0004418">
    <property type="term" value="F:hydroxymethylbilane synthase activity"/>
    <property type="evidence" value="ECO:0007669"/>
    <property type="project" value="UniProtKB-EC"/>
</dbReference>
<dbReference type="EMBL" id="UGRI01000001">
    <property type="protein sequence ID" value="SUA24680.1"/>
    <property type="molecule type" value="Genomic_DNA"/>
</dbReference>
<dbReference type="AlphaFoldDB" id="A0A378W082"/>
<sequence length="53" mass="5330">MRGLVGHPDGSIVLQADAQAPAGYADALGRAVAKKLADDGAQELIGAVLNTEN</sequence>
<gene>
    <name evidence="1" type="primary">hemC_1</name>
    <name evidence="1" type="ORF">NCTC11421_02683</name>
</gene>
<proteinExistence type="predicted"/>
<dbReference type="EC" id="2.5.1.61" evidence="1"/>
<evidence type="ECO:0000313" key="1">
    <source>
        <dbReference type="EMBL" id="SUA24680.1"/>
    </source>
</evidence>
<accession>A0A378W082</accession>
<keyword evidence="1" id="KW-0808">Transferase</keyword>
<dbReference type="SUPFAM" id="SSF54782">
    <property type="entry name" value="Porphobilinogen deaminase (hydroxymethylbilane synthase), C-terminal domain"/>
    <property type="match status" value="1"/>
</dbReference>
<organism evidence="1">
    <name type="scientific">Neisseria gonorrhoeae</name>
    <dbReference type="NCBI Taxonomy" id="485"/>
    <lineage>
        <taxon>Bacteria</taxon>
        <taxon>Pseudomonadati</taxon>
        <taxon>Pseudomonadota</taxon>
        <taxon>Betaproteobacteria</taxon>
        <taxon>Neisseriales</taxon>
        <taxon>Neisseriaceae</taxon>
        <taxon>Neisseria</taxon>
    </lineage>
</organism>
<reference evidence="1" key="1">
    <citation type="submission" date="2018-06" db="EMBL/GenBank/DDBJ databases">
        <authorList>
            <consortium name="Pathogen Informatics"/>
            <person name="Doyle S."/>
        </authorList>
    </citation>
    <scope>NUCLEOTIDE SEQUENCE [LARGE SCALE GENOMIC DNA]</scope>
    <source>
        <strain evidence="1">NCTC11421</strain>
    </source>
</reference>
<protein>
    <submittedName>
        <fullName evidence="1">Porphobilinogen deaminase</fullName>
        <ecNumber evidence="1">2.5.1.61</ecNumber>
    </submittedName>
</protein>
<name>A0A378W082_NEIGO</name>
<dbReference type="Gene3D" id="3.30.160.40">
    <property type="entry name" value="Porphobilinogen deaminase, C-terminal domain"/>
    <property type="match status" value="1"/>
</dbReference>
<dbReference type="GO" id="GO:0033014">
    <property type="term" value="P:tetrapyrrole biosynthetic process"/>
    <property type="evidence" value="ECO:0007669"/>
    <property type="project" value="InterPro"/>
</dbReference>